<dbReference type="AlphaFoldDB" id="A0A6N2ZU98"/>
<feature type="chain" id="PRO_5038511480" description="Lipoprotein" evidence="2">
    <location>
        <begin position="21"/>
        <end position="213"/>
    </location>
</feature>
<dbReference type="EMBL" id="CACRUN010000009">
    <property type="protein sequence ID" value="VYT82994.1"/>
    <property type="molecule type" value="Genomic_DNA"/>
</dbReference>
<evidence type="ECO:0000256" key="1">
    <source>
        <dbReference type="SAM" id="Phobius"/>
    </source>
</evidence>
<keyword evidence="1" id="KW-1133">Transmembrane helix</keyword>
<keyword evidence="1" id="KW-0472">Membrane</keyword>
<feature type="transmembrane region" description="Helical" evidence="1">
    <location>
        <begin position="182"/>
        <end position="203"/>
    </location>
</feature>
<keyword evidence="1" id="KW-0812">Transmembrane</keyword>
<reference evidence="3" key="1">
    <citation type="submission" date="2019-11" db="EMBL/GenBank/DDBJ databases">
        <authorList>
            <person name="Feng L."/>
        </authorList>
    </citation>
    <scope>NUCLEOTIDE SEQUENCE</scope>
    <source>
        <strain evidence="3">VatypicaLFYP47</strain>
    </source>
</reference>
<evidence type="ECO:0000313" key="3">
    <source>
        <dbReference type="EMBL" id="VYT82994.1"/>
    </source>
</evidence>
<accession>A0A6N2ZU98</accession>
<dbReference type="PROSITE" id="PS51257">
    <property type="entry name" value="PROKAR_LIPOPROTEIN"/>
    <property type="match status" value="1"/>
</dbReference>
<dbReference type="RefSeq" id="WP_005376452.1">
    <property type="nucleotide sequence ID" value="NZ_CACRUN010000009.1"/>
</dbReference>
<sequence>MRRLCLMILSLCMLVLSGCATINSDIHINRDGSGTWDATVKSQAEPIEKKVITEVLAKYPMPEYTIKAINNEGKAIKVDDNDTAEYNTWSIASEFKNIDEFTLVRNAMTLQDKNKNLAPALEKTTSGTYIVDLGTSLGNTTVSVSGTIDKVSVQSGTLKNDNTITFSQNERIRFIFKPDHSWFFYIGIGIGIVVVVSGGYIFYLRRKYYGDAA</sequence>
<evidence type="ECO:0000256" key="2">
    <source>
        <dbReference type="SAM" id="SignalP"/>
    </source>
</evidence>
<organism evidence="3">
    <name type="scientific">Veillonella atypica</name>
    <dbReference type="NCBI Taxonomy" id="39777"/>
    <lineage>
        <taxon>Bacteria</taxon>
        <taxon>Bacillati</taxon>
        <taxon>Bacillota</taxon>
        <taxon>Negativicutes</taxon>
        <taxon>Veillonellales</taxon>
        <taxon>Veillonellaceae</taxon>
        <taxon>Veillonella</taxon>
    </lineage>
</organism>
<protein>
    <recommendedName>
        <fullName evidence="4">Lipoprotein</fullName>
    </recommendedName>
</protein>
<gene>
    <name evidence="3" type="ORF">VALFYP47_00945</name>
</gene>
<proteinExistence type="predicted"/>
<keyword evidence="2" id="KW-0732">Signal</keyword>
<evidence type="ECO:0008006" key="4">
    <source>
        <dbReference type="Google" id="ProtNLM"/>
    </source>
</evidence>
<feature type="signal peptide" evidence="2">
    <location>
        <begin position="1"/>
        <end position="20"/>
    </location>
</feature>
<name>A0A6N2ZU98_9FIRM</name>